<dbReference type="AlphaFoldDB" id="A0A927R9B9"/>
<dbReference type="Proteomes" id="UP000649753">
    <property type="component" value="Unassembled WGS sequence"/>
</dbReference>
<accession>A0A927R9B9</accession>
<sequence length="54" mass="6102">METINVSTLPLILKRLRAEPGRVTALDRMWHAISAVALPCDQSRDLISRMVKDL</sequence>
<dbReference type="EMBL" id="JADBEB010000001">
    <property type="protein sequence ID" value="MBE1491279.1"/>
    <property type="molecule type" value="Genomic_DNA"/>
</dbReference>
<evidence type="ECO:0000313" key="2">
    <source>
        <dbReference type="Proteomes" id="UP000649753"/>
    </source>
</evidence>
<protein>
    <submittedName>
        <fullName evidence="1">Uncharacterized protein</fullName>
    </submittedName>
</protein>
<proteinExistence type="predicted"/>
<reference evidence="1" key="1">
    <citation type="submission" date="2020-10" db="EMBL/GenBank/DDBJ databases">
        <title>Sequencing the genomes of 1000 actinobacteria strains.</title>
        <authorList>
            <person name="Klenk H.-P."/>
        </authorList>
    </citation>
    <scope>NUCLEOTIDE SEQUENCE</scope>
    <source>
        <strain evidence="1">DSM 46832</strain>
    </source>
</reference>
<gene>
    <name evidence="1" type="ORF">H4W31_006917</name>
</gene>
<keyword evidence="2" id="KW-1185">Reference proteome</keyword>
<evidence type="ECO:0000313" key="1">
    <source>
        <dbReference type="EMBL" id="MBE1491279.1"/>
    </source>
</evidence>
<comment type="caution">
    <text evidence="1">The sequence shown here is derived from an EMBL/GenBank/DDBJ whole genome shotgun (WGS) entry which is preliminary data.</text>
</comment>
<organism evidence="1 2">
    <name type="scientific">Plantactinospora soyae</name>
    <dbReference type="NCBI Taxonomy" id="1544732"/>
    <lineage>
        <taxon>Bacteria</taxon>
        <taxon>Bacillati</taxon>
        <taxon>Actinomycetota</taxon>
        <taxon>Actinomycetes</taxon>
        <taxon>Micromonosporales</taxon>
        <taxon>Micromonosporaceae</taxon>
        <taxon>Plantactinospora</taxon>
    </lineage>
</organism>
<name>A0A927R9B9_9ACTN</name>